<protein>
    <submittedName>
        <fullName evidence="1">LAMI_0G05666g1_1</fullName>
    </submittedName>
</protein>
<dbReference type="Proteomes" id="UP000191024">
    <property type="component" value="Chromosome G"/>
</dbReference>
<accession>A0A1G4K8Y5</accession>
<dbReference type="AlphaFoldDB" id="A0A1G4K8Y5"/>
<gene>
    <name evidence="1" type="ORF">LAMI_0G05666G</name>
</gene>
<keyword evidence="2" id="KW-1185">Reference proteome</keyword>
<dbReference type="EMBL" id="LT598469">
    <property type="protein sequence ID" value="SCV00531.1"/>
    <property type="molecule type" value="Genomic_DNA"/>
</dbReference>
<evidence type="ECO:0000313" key="2">
    <source>
        <dbReference type="Proteomes" id="UP000191024"/>
    </source>
</evidence>
<reference evidence="1 2" key="1">
    <citation type="submission" date="2016-03" db="EMBL/GenBank/DDBJ databases">
        <authorList>
            <person name="Devillers H."/>
        </authorList>
    </citation>
    <scope>NUCLEOTIDE SEQUENCE [LARGE SCALE GENOMIC DNA]</scope>
    <source>
        <strain evidence="1">CBS 11717</strain>
    </source>
</reference>
<organism evidence="1 2">
    <name type="scientific">Lachancea mirantina</name>
    <dbReference type="NCBI Taxonomy" id="1230905"/>
    <lineage>
        <taxon>Eukaryota</taxon>
        <taxon>Fungi</taxon>
        <taxon>Dikarya</taxon>
        <taxon>Ascomycota</taxon>
        <taxon>Saccharomycotina</taxon>
        <taxon>Saccharomycetes</taxon>
        <taxon>Saccharomycetales</taxon>
        <taxon>Saccharomycetaceae</taxon>
        <taxon>Lachancea</taxon>
    </lineage>
</organism>
<proteinExistence type="predicted"/>
<sequence length="141" mass="16047">MFIRSTKPVACLARYAGTTVAPRWAVLTTFQTRRYAQSWDNRNSNEQIEAHIKIQKLLDSIQANPKVFSKLNSISELLYSKGLVNEETAPGPWQMIKILTDKDVRQKMVEFREELEKAGIELGPEQLGPLMTVLGMNKPNK</sequence>
<name>A0A1G4K8Y5_9SACH</name>
<dbReference type="OrthoDB" id="10008801at2759"/>
<evidence type="ECO:0000313" key="1">
    <source>
        <dbReference type="EMBL" id="SCV00531.1"/>
    </source>
</evidence>